<comment type="caution">
    <text evidence="2">The sequence shown here is derived from an EMBL/GenBank/DDBJ whole genome shotgun (WGS) entry which is preliminary data.</text>
</comment>
<proteinExistence type="predicted"/>
<reference evidence="2 3" key="1">
    <citation type="submission" date="2019-03" db="EMBL/GenBank/DDBJ databases">
        <title>This is whole genome sequence of Paenibacillus sp MS74 strain.</title>
        <authorList>
            <person name="Trinh H.N."/>
        </authorList>
    </citation>
    <scope>NUCLEOTIDE SEQUENCE [LARGE SCALE GENOMIC DNA]</scope>
    <source>
        <strain evidence="2 3">MS74</strain>
    </source>
</reference>
<dbReference type="Pfam" id="PF06094">
    <property type="entry name" value="GGACT"/>
    <property type="match status" value="1"/>
</dbReference>
<keyword evidence="3" id="KW-1185">Reference proteome</keyword>
<dbReference type="GO" id="GO:0016740">
    <property type="term" value="F:transferase activity"/>
    <property type="evidence" value="ECO:0007669"/>
    <property type="project" value="UniProtKB-KW"/>
</dbReference>
<dbReference type="OrthoDB" id="158990at2"/>
<accession>A0A4R5KXT6</accession>
<dbReference type="InterPro" id="IPR036568">
    <property type="entry name" value="GGCT-like_sf"/>
</dbReference>
<sequence>MTSRIFFAAYGIHTNEHELKRKISGDIVARGYIDNYDLEFRSFPTIKESQGDKVPVVIWSIPQNSMSKLDRIEFAIDGLFRQKYLKVTVTGIADKGMELGVPRETVEALVYVMSIPNSYSTGKPSLPDYNLIFSGWQSNELEVNLLVRALLAADTHYEEKEIAEWERQQLLKSLVIARDLLNIKPENSPSNS</sequence>
<dbReference type="InterPro" id="IPR009288">
    <property type="entry name" value="AIG2-like_dom"/>
</dbReference>
<dbReference type="SUPFAM" id="SSF110857">
    <property type="entry name" value="Gamma-glutamyl cyclotransferase-like"/>
    <property type="match status" value="1"/>
</dbReference>
<dbReference type="AlphaFoldDB" id="A0A4R5KXT6"/>
<name>A0A4R5KXT6_9BACL</name>
<organism evidence="2 3">
    <name type="scientific">Paenibacillus piri</name>
    <dbReference type="NCBI Taxonomy" id="2547395"/>
    <lineage>
        <taxon>Bacteria</taxon>
        <taxon>Bacillati</taxon>
        <taxon>Bacillota</taxon>
        <taxon>Bacilli</taxon>
        <taxon>Bacillales</taxon>
        <taxon>Paenibacillaceae</taxon>
        <taxon>Paenibacillus</taxon>
    </lineage>
</organism>
<evidence type="ECO:0000313" key="2">
    <source>
        <dbReference type="EMBL" id="TDG00892.1"/>
    </source>
</evidence>
<feature type="domain" description="Gamma-glutamylcyclotransferase AIG2-like" evidence="1">
    <location>
        <begin position="28"/>
        <end position="114"/>
    </location>
</feature>
<protein>
    <submittedName>
        <fullName evidence="2">Gamma-glutamylcyclotransferase</fullName>
    </submittedName>
</protein>
<dbReference type="RefSeq" id="WP_133225602.1">
    <property type="nucleotide sequence ID" value="NZ_SMRT01000001.1"/>
</dbReference>
<dbReference type="InterPro" id="IPR013024">
    <property type="entry name" value="GGCT-like"/>
</dbReference>
<keyword evidence="2" id="KW-0808">Transferase</keyword>
<evidence type="ECO:0000259" key="1">
    <source>
        <dbReference type="Pfam" id="PF06094"/>
    </source>
</evidence>
<dbReference type="Gene3D" id="3.10.490.10">
    <property type="entry name" value="Gamma-glutamyl cyclotransferase-like"/>
    <property type="match status" value="1"/>
</dbReference>
<dbReference type="CDD" id="cd06661">
    <property type="entry name" value="GGCT_like"/>
    <property type="match status" value="1"/>
</dbReference>
<dbReference type="Proteomes" id="UP000295636">
    <property type="component" value="Unassembled WGS sequence"/>
</dbReference>
<gene>
    <name evidence="2" type="ORF">E1757_04580</name>
</gene>
<evidence type="ECO:0000313" key="3">
    <source>
        <dbReference type="Proteomes" id="UP000295636"/>
    </source>
</evidence>
<dbReference type="EMBL" id="SMRT01000001">
    <property type="protein sequence ID" value="TDG00892.1"/>
    <property type="molecule type" value="Genomic_DNA"/>
</dbReference>